<keyword evidence="4 5" id="KW-0413">Isomerase</keyword>
<feature type="active site" description="Nucleophile" evidence="5">
    <location>
        <position position="51"/>
    </location>
</feature>
<dbReference type="PANTHER" id="PTHR13767:SF2">
    <property type="entry name" value="PSEUDOURIDYLATE SYNTHASE TRUB1"/>
    <property type="match status" value="1"/>
</dbReference>
<comment type="function">
    <text evidence="5">Responsible for synthesis of pseudouridine from uracil-55 in the psi GC loop of transfer RNAs.</text>
</comment>
<dbReference type="GO" id="GO:1990481">
    <property type="term" value="P:mRNA pseudouridine synthesis"/>
    <property type="evidence" value="ECO:0007669"/>
    <property type="project" value="TreeGrafter"/>
</dbReference>
<sequence length="306" mass="32355">MSPGPTRAGNGLRGILNVNKPSGITSYDVIRRVQGLLRPRRPALGHAGTLDPLASGVLLLLVGPATRVSRFLLESPKEYEAEVLFGRATDTDDITGATVAEAPVPELDPERFAALLADFTGIITQVPPRYSALKQDGVPAYKFARAGRPVTPKPRTVTVHRLELLDWSSPRARLRACVSSGTYIRALARDIGAAADSAATLSALVRTKSGAFSLAGACPLDALDADSVIRRLVPIEDSLPGLPRLEVGADEAARLLAGRTVARRRMSVTGHALARARDGSFLALVAAGPEGIRPVRLIWTANGSGR</sequence>
<gene>
    <name evidence="5 7" type="primary">truB</name>
    <name evidence="7" type="ORF">ENN51_00750</name>
</gene>
<proteinExistence type="inferred from homology"/>
<evidence type="ECO:0000259" key="6">
    <source>
        <dbReference type="Pfam" id="PF01509"/>
    </source>
</evidence>
<organism evidence="7">
    <name type="scientific">candidate division WOR-3 bacterium</name>
    <dbReference type="NCBI Taxonomy" id="2052148"/>
    <lineage>
        <taxon>Bacteria</taxon>
        <taxon>Bacteria division WOR-3</taxon>
    </lineage>
</organism>
<dbReference type="NCBIfam" id="TIGR00431">
    <property type="entry name" value="TruB"/>
    <property type="match status" value="1"/>
</dbReference>
<name>A0A7V0T4M0_UNCW3</name>
<evidence type="ECO:0000256" key="3">
    <source>
        <dbReference type="ARBA" id="ARBA00022694"/>
    </source>
</evidence>
<reference evidence="7" key="1">
    <citation type="journal article" date="2020" name="mSystems">
        <title>Genome- and Community-Level Interaction Insights into Carbon Utilization and Element Cycling Functions of Hydrothermarchaeota in Hydrothermal Sediment.</title>
        <authorList>
            <person name="Zhou Z."/>
            <person name="Liu Y."/>
            <person name="Xu W."/>
            <person name="Pan J."/>
            <person name="Luo Z.H."/>
            <person name="Li M."/>
        </authorList>
    </citation>
    <scope>NUCLEOTIDE SEQUENCE [LARGE SCALE GENOMIC DNA]</scope>
    <source>
        <strain evidence="7">SpSt-1182</strain>
    </source>
</reference>
<dbReference type="SUPFAM" id="SSF55120">
    <property type="entry name" value="Pseudouridine synthase"/>
    <property type="match status" value="1"/>
</dbReference>
<evidence type="ECO:0000313" key="7">
    <source>
        <dbReference type="EMBL" id="HDQ98803.1"/>
    </source>
</evidence>
<keyword evidence="3 5" id="KW-0819">tRNA processing</keyword>
<comment type="catalytic activity">
    <reaction evidence="1 5">
        <text>uridine(55) in tRNA = pseudouridine(55) in tRNA</text>
        <dbReference type="Rhea" id="RHEA:42532"/>
        <dbReference type="Rhea" id="RHEA-COMP:10101"/>
        <dbReference type="Rhea" id="RHEA-COMP:10102"/>
        <dbReference type="ChEBI" id="CHEBI:65314"/>
        <dbReference type="ChEBI" id="CHEBI:65315"/>
        <dbReference type="EC" id="5.4.99.25"/>
    </reaction>
</comment>
<dbReference type="PANTHER" id="PTHR13767">
    <property type="entry name" value="TRNA-PSEUDOURIDINE SYNTHASE"/>
    <property type="match status" value="1"/>
</dbReference>
<comment type="caution">
    <text evidence="7">The sequence shown here is derived from an EMBL/GenBank/DDBJ whole genome shotgun (WGS) entry which is preliminary data.</text>
</comment>
<dbReference type="AlphaFoldDB" id="A0A7V0T4M0"/>
<feature type="domain" description="Pseudouridine synthase II N-terminal" evidence="6">
    <location>
        <begin position="44"/>
        <end position="184"/>
    </location>
</feature>
<dbReference type="HAMAP" id="MF_01080">
    <property type="entry name" value="TruB_bact"/>
    <property type="match status" value="1"/>
</dbReference>
<dbReference type="EC" id="5.4.99.25" evidence="5"/>
<dbReference type="EMBL" id="DSBX01000021">
    <property type="protein sequence ID" value="HDQ98803.1"/>
    <property type="molecule type" value="Genomic_DNA"/>
</dbReference>
<evidence type="ECO:0000256" key="5">
    <source>
        <dbReference type="HAMAP-Rule" id="MF_01080"/>
    </source>
</evidence>
<dbReference type="InterPro" id="IPR020103">
    <property type="entry name" value="PsdUridine_synth_cat_dom_sf"/>
</dbReference>
<dbReference type="CDD" id="cd02573">
    <property type="entry name" value="PseudoU_synth_EcTruB"/>
    <property type="match status" value="1"/>
</dbReference>
<comment type="similarity">
    <text evidence="2 5">Belongs to the pseudouridine synthase TruB family. Type 1 subfamily.</text>
</comment>
<dbReference type="InterPro" id="IPR002501">
    <property type="entry name" value="PsdUridine_synth_N"/>
</dbReference>
<protein>
    <recommendedName>
        <fullName evidence="5">tRNA pseudouridine synthase B</fullName>
        <ecNumber evidence="5">5.4.99.25</ecNumber>
    </recommendedName>
    <alternativeName>
        <fullName evidence="5">tRNA pseudouridine(55) synthase</fullName>
        <shortName evidence="5">Psi55 synthase</shortName>
    </alternativeName>
    <alternativeName>
        <fullName evidence="5">tRNA pseudouridylate synthase</fullName>
    </alternativeName>
    <alternativeName>
        <fullName evidence="5">tRNA-uridine isomerase</fullName>
    </alternativeName>
</protein>
<evidence type="ECO:0000256" key="2">
    <source>
        <dbReference type="ARBA" id="ARBA00005642"/>
    </source>
</evidence>
<dbReference type="InterPro" id="IPR014780">
    <property type="entry name" value="tRNA_psdUridine_synth_TruB"/>
</dbReference>
<dbReference type="Pfam" id="PF01509">
    <property type="entry name" value="TruB_N"/>
    <property type="match status" value="1"/>
</dbReference>
<accession>A0A7V0T4M0</accession>
<dbReference type="GO" id="GO:0160148">
    <property type="term" value="F:tRNA pseudouridine(55) synthase activity"/>
    <property type="evidence" value="ECO:0007669"/>
    <property type="project" value="UniProtKB-EC"/>
</dbReference>
<dbReference type="Proteomes" id="UP000885672">
    <property type="component" value="Unassembled WGS sequence"/>
</dbReference>
<evidence type="ECO:0000256" key="1">
    <source>
        <dbReference type="ARBA" id="ARBA00000385"/>
    </source>
</evidence>
<evidence type="ECO:0000256" key="4">
    <source>
        <dbReference type="ARBA" id="ARBA00023235"/>
    </source>
</evidence>
<dbReference type="GO" id="GO:0003723">
    <property type="term" value="F:RNA binding"/>
    <property type="evidence" value="ECO:0007669"/>
    <property type="project" value="InterPro"/>
</dbReference>
<dbReference type="Gene3D" id="3.30.2350.10">
    <property type="entry name" value="Pseudouridine synthase"/>
    <property type="match status" value="1"/>
</dbReference>
<dbReference type="GO" id="GO:0031119">
    <property type="term" value="P:tRNA pseudouridine synthesis"/>
    <property type="evidence" value="ECO:0007669"/>
    <property type="project" value="UniProtKB-UniRule"/>
</dbReference>